<dbReference type="Proteomes" id="UP001249945">
    <property type="component" value="Unassembled WGS sequence"/>
</dbReference>
<proteinExistence type="predicted"/>
<accession>A0AAW8REM3</accession>
<feature type="compositionally biased region" description="Basic and acidic residues" evidence="1">
    <location>
        <begin position="37"/>
        <end position="52"/>
    </location>
</feature>
<evidence type="ECO:0000313" key="2">
    <source>
        <dbReference type="EMBL" id="MDT1974658.1"/>
    </source>
</evidence>
<dbReference type="RefSeq" id="WP_311780620.1">
    <property type="nucleotide sequence ID" value="NZ_JALRMR010000011.1"/>
</dbReference>
<feature type="region of interest" description="Disordered" evidence="1">
    <location>
        <begin position="1"/>
        <end position="52"/>
    </location>
</feature>
<evidence type="ECO:0000256" key="1">
    <source>
        <dbReference type="SAM" id="MobiDB-lite"/>
    </source>
</evidence>
<reference evidence="2" key="1">
    <citation type="submission" date="2022-04" db="EMBL/GenBank/DDBJ databases">
        <title>Draft genome sequences of lactic acid bacteria (LAB) strains involved in meat spoilage.</title>
        <authorList>
            <person name="Palevich N."/>
        </authorList>
    </citation>
    <scope>NUCLEOTIDE SEQUENCE</scope>
    <source>
        <strain evidence="2">9-14</strain>
    </source>
</reference>
<evidence type="ECO:0000313" key="3">
    <source>
        <dbReference type="Proteomes" id="UP001249945"/>
    </source>
</evidence>
<dbReference type="EMBL" id="JALRMR010000011">
    <property type="protein sequence ID" value="MDT1974658.1"/>
    <property type="molecule type" value="Genomic_DNA"/>
</dbReference>
<comment type="caution">
    <text evidence="2">The sequence shown here is derived from an EMBL/GenBank/DDBJ whole genome shotgun (WGS) entry which is preliminary data.</text>
</comment>
<organism evidence="2 3">
    <name type="scientific">Carnobacterium divergens</name>
    <name type="common">Lactobacillus divergens</name>
    <dbReference type="NCBI Taxonomy" id="2748"/>
    <lineage>
        <taxon>Bacteria</taxon>
        <taxon>Bacillati</taxon>
        <taxon>Bacillota</taxon>
        <taxon>Bacilli</taxon>
        <taxon>Lactobacillales</taxon>
        <taxon>Carnobacteriaceae</taxon>
        <taxon>Carnobacterium</taxon>
    </lineage>
</organism>
<gene>
    <name evidence="2" type="ORF">MX635_09670</name>
</gene>
<name>A0AAW8REM3_CARDV</name>
<protein>
    <submittedName>
        <fullName evidence="2">Uncharacterized protein</fullName>
    </submittedName>
</protein>
<dbReference type="AlphaFoldDB" id="A0AAW8REM3"/>
<sequence>MSTKDAGGYQNHENFQELKSKNVFDATVNKAKQHKIKEKEKEEAKKFSDKKE</sequence>